<accession>A0A6P2DA32</accession>
<feature type="signal peptide" evidence="1">
    <location>
        <begin position="1"/>
        <end position="21"/>
    </location>
</feature>
<evidence type="ECO:0000256" key="1">
    <source>
        <dbReference type="SAM" id="SignalP"/>
    </source>
</evidence>
<reference evidence="2 3" key="1">
    <citation type="submission" date="2019-05" db="EMBL/GenBank/DDBJ databases">
        <authorList>
            <consortium name="Science for Life Laboratories"/>
        </authorList>
    </citation>
    <scope>NUCLEOTIDE SEQUENCE [LARGE SCALE GENOMIC DNA]</scope>
    <source>
        <strain evidence="2">Soil9</strain>
    </source>
</reference>
<dbReference type="Proteomes" id="UP000464178">
    <property type="component" value="Chromosome"/>
</dbReference>
<dbReference type="AlphaFoldDB" id="A0A6P2DA32"/>
<evidence type="ECO:0000313" key="2">
    <source>
        <dbReference type="EMBL" id="VTR96370.1"/>
    </source>
</evidence>
<sequence>MTARLLTAAVMVALSTSWSFATSIRFIPVPERVAGADVVAVGTVTNIEEKAIEAEQFNGGNKIRFRIAVVKVSDRILGGEEVTHLRVAFVPKEDQPNDGLKIGTPILAKDEEVLLFLRKRSDEGFYRLGGYFGAVKKANKFDETVKEAKAAAKILADADKALKSNDQTERMTAAWLITMRHRRHPADAVIGKTSEEPIGADESQAIIEGLLVLAEKNSDAFYMTASSLNLTREEGFGPNFTPDKAKAWLKDNAKTYRIKKVVPAK</sequence>
<gene>
    <name evidence="2" type="ORF">SOIL9_13440</name>
</gene>
<evidence type="ECO:0000313" key="3">
    <source>
        <dbReference type="Proteomes" id="UP000464178"/>
    </source>
</evidence>
<keyword evidence="3" id="KW-1185">Reference proteome</keyword>
<proteinExistence type="predicted"/>
<protein>
    <submittedName>
        <fullName evidence="2">Uncharacterized protein</fullName>
    </submittedName>
</protein>
<name>A0A6P2DA32_9BACT</name>
<keyword evidence="1" id="KW-0732">Signal</keyword>
<dbReference type="RefSeq" id="WP_162670663.1">
    <property type="nucleotide sequence ID" value="NZ_LR593886.1"/>
</dbReference>
<dbReference type="EMBL" id="LR593886">
    <property type="protein sequence ID" value="VTR96370.1"/>
    <property type="molecule type" value="Genomic_DNA"/>
</dbReference>
<feature type="chain" id="PRO_5026742503" evidence="1">
    <location>
        <begin position="22"/>
        <end position="265"/>
    </location>
</feature>
<organism evidence="2 3">
    <name type="scientific">Gemmata massiliana</name>
    <dbReference type="NCBI Taxonomy" id="1210884"/>
    <lineage>
        <taxon>Bacteria</taxon>
        <taxon>Pseudomonadati</taxon>
        <taxon>Planctomycetota</taxon>
        <taxon>Planctomycetia</taxon>
        <taxon>Gemmatales</taxon>
        <taxon>Gemmataceae</taxon>
        <taxon>Gemmata</taxon>
    </lineage>
</organism>
<dbReference type="KEGG" id="gms:SOIL9_13440"/>